<accession>A0A6M4AYH6</accession>
<proteinExistence type="inferred from homology"/>
<dbReference type="PANTHER" id="PTHR10721">
    <property type="entry name" value="MITOCHONDRIAL IMPORT INNER MEMBRANE TRANSLOCASE SUBUNIT TIM44"/>
    <property type="match status" value="1"/>
</dbReference>
<dbReference type="GO" id="GO:0030150">
    <property type="term" value="P:protein import into mitochondrial matrix"/>
    <property type="evidence" value="ECO:0007669"/>
    <property type="project" value="TreeGrafter"/>
</dbReference>
<feature type="compositionally biased region" description="Low complexity" evidence="5">
    <location>
        <begin position="89"/>
        <end position="103"/>
    </location>
</feature>
<dbReference type="InterPro" id="IPR032710">
    <property type="entry name" value="NTF2-like_dom_sf"/>
</dbReference>
<feature type="region of interest" description="Disordered" evidence="5">
    <location>
        <begin position="76"/>
        <end position="108"/>
    </location>
</feature>
<protein>
    <submittedName>
        <fullName evidence="7">Tim44 domain-containing protein</fullName>
    </submittedName>
</protein>
<name>A0A6M4AYH6_9SPHN</name>
<dbReference type="InterPro" id="IPR007379">
    <property type="entry name" value="Tim44-like_dom"/>
</dbReference>
<dbReference type="Pfam" id="PF04280">
    <property type="entry name" value="Tim44"/>
    <property type="match status" value="1"/>
</dbReference>
<dbReference type="GO" id="GO:0051087">
    <property type="term" value="F:protein-folding chaperone binding"/>
    <property type="evidence" value="ECO:0007669"/>
    <property type="project" value="TreeGrafter"/>
</dbReference>
<gene>
    <name evidence="7" type="ORF">GV829_14095</name>
</gene>
<dbReference type="EMBL" id="CP053015">
    <property type="protein sequence ID" value="QJQ33422.1"/>
    <property type="molecule type" value="Genomic_DNA"/>
</dbReference>
<evidence type="ECO:0000256" key="4">
    <source>
        <dbReference type="ARBA" id="ARBA00023136"/>
    </source>
</evidence>
<reference evidence="7 8" key="1">
    <citation type="submission" date="2020-01" db="EMBL/GenBank/DDBJ databases">
        <title>Sphingomonas sp. strain CSW-10.</title>
        <authorList>
            <person name="Chen W.-M."/>
        </authorList>
    </citation>
    <scope>NUCLEOTIDE SEQUENCE [LARGE SCALE GENOMIC DNA]</scope>
    <source>
        <strain evidence="7 8">CSW-10</strain>
    </source>
</reference>
<dbReference type="SUPFAM" id="SSF54427">
    <property type="entry name" value="NTF2-like"/>
    <property type="match status" value="1"/>
</dbReference>
<evidence type="ECO:0000313" key="7">
    <source>
        <dbReference type="EMBL" id="QJQ33422.1"/>
    </source>
</evidence>
<evidence type="ECO:0000256" key="5">
    <source>
        <dbReference type="SAM" id="MobiDB-lite"/>
    </source>
</evidence>
<feature type="domain" description="Tim44-like" evidence="6">
    <location>
        <begin position="121"/>
        <end position="267"/>
    </location>
</feature>
<sequence>MAPVAWCFRLLKQRFTSQQPEILYHRDLKPGRTCPILSTITLGQREARVTSTIIILALIAAFLGLRLYSALGKHGSDPEVAPRPDEQPRTAPVTAPAAQPQETPRLRSVTPVAGSVYEPAAEIGIRAVLAADRSFDVSRFLHGAQAAYRMILEAYWKGDKNALRELCDADSFEAFAEEIDARAARGETLDNRLVTIDRAIITDASVNNGIARLTVRFDADIAAITRDGEGRIIAGSMTDAVATHDVWSFVRSIGSRDPNWLLDETDAG</sequence>
<evidence type="ECO:0000256" key="3">
    <source>
        <dbReference type="ARBA" id="ARBA00022946"/>
    </source>
</evidence>
<dbReference type="InterPro" id="IPR039544">
    <property type="entry name" value="Tim44-like"/>
</dbReference>
<dbReference type="Proteomes" id="UP000503018">
    <property type="component" value="Chromosome"/>
</dbReference>
<evidence type="ECO:0000256" key="1">
    <source>
        <dbReference type="ARBA" id="ARBA00004370"/>
    </source>
</evidence>
<dbReference type="KEGG" id="slan:GV829_14095"/>
<evidence type="ECO:0000259" key="6">
    <source>
        <dbReference type="SMART" id="SM00978"/>
    </source>
</evidence>
<keyword evidence="3" id="KW-0809">Transit peptide</keyword>
<feature type="compositionally biased region" description="Basic and acidic residues" evidence="5">
    <location>
        <begin position="76"/>
        <end position="88"/>
    </location>
</feature>
<keyword evidence="4" id="KW-0472">Membrane</keyword>
<dbReference type="Gene3D" id="3.10.450.240">
    <property type="match status" value="1"/>
</dbReference>
<comment type="subcellular location">
    <subcellularLocation>
        <location evidence="1">Membrane</location>
    </subcellularLocation>
</comment>
<comment type="similarity">
    <text evidence="2">Belongs to the Tim44 family.</text>
</comment>
<evidence type="ECO:0000313" key="8">
    <source>
        <dbReference type="Proteomes" id="UP000503018"/>
    </source>
</evidence>
<keyword evidence="8" id="KW-1185">Reference proteome</keyword>
<dbReference type="SMART" id="SM00978">
    <property type="entry name" value="Tim44"/>
    <property type="match status" value="1"/>
</dbReference>
<organism evidence="7 8">
    <name type="scientific">Sphingomonas lacunae</name>
    <dbReference type="NCBI Taxonomy" id="2698828"/>
    <lineage>
        <taxon>Bacteria</taxon>
        <taxon>Pseudomonadati</taxon>
        <taxon>Pseudomonadota</taxon>
        <taxon>Alphaproteobacteria</taxon>
        <taxon>Sphingomonadales</taxon>
        <taxon>Sphingomonadaceae</taxon>
        <taxon>Sphingomonas</taxon>
    </lineage>
</organism>
<evidence type="ECO:0000256" key="2">
    <source>
        <dbReference type="ARBA" id="ARBA00009597"/>
    </source>
</evidence>
<dbReference type="PANTHER" id="PTHR10721:SF1">
    <property type="entry name" value="MITOCHONDRIAL IMPORT INNER MEMBRANE TRANSLOCASE SUBUNIT TIM44"/>
    <property type="match status" value="1"/>
</dbReference>
<dbReference type="GO" id="GO:0016020">
    <property type="term" value="C:membrane"/>
    <property type="evidence" value="ECO:0007669"/>
    <property type="project" value="UniProtKB-SubCell"/>
</dbReference>
<dbReference type="NCBIfam" id="NF033779">
    <property type="entry name" value="Tim44_TimA_adap"/>
    <property type="match status" value="1"/>
</dbReference>
<dbReference type="AlphaFoldDB" id="A0A6M4AYH6"/>